<accession>A0AAE0EVY8</accession>
<evidence type="ECO:0000313" key="2">
    <source>
        <dbReference type="EMBL" id="KAK3242077.1"/>
    </source>
</evidence>
<reference evidence="2 3" key="1">
    <citation type="journal article" date="2015" name="Genome Biol. Evol.">
        <title>Comparative Genomics of a Bacterivorous Green Alga Reveals Evolutionary Causalities and Consequences of Phago-Mixotrophic Mode of Nutrition.</title>
        <authorList>
            <person name="Burns J.A."/>
            <person name="Paasch A."/>
            <person name="Narechania A."/>
            <person name="Kim E."/>
        </authorList>
    </citation>
    <scope>NUCLEOTIDE SEQUENCE [LARGE SCALE GENOMIC DNA]</scope>
    <source>
        <strain evidence="2 3">PLY_AMNH</strain>
    </source>
</reference>
<evidence type="ECO:0000313" key="3">
    <source>
        <dbReference type="Proteomes" id="UP001190700"/>
    </source>
</evidence>
<dbReference type="Proteomes" id="UP001190700">
    <property type="component" value="Unassembled WGS sequence"/>
</dbReference>
<dbReference type="EMBL" id="LGRX02033241">
    <property type="protein sequence ID" value="KAK3242077.1"/>
    <property type="molecule type" value="Genomic_DNA"/>
</dbReference>
<comment type="caution">
    <text evidence="2">The sequence shown here is derived from an EMBL/GenBank/DDBJ whole genome shotgun (WGS) entry which is preliminary data.</text>
</comment>
<evidence type="ECO:0000256" key="1">
    <source>
        <dbReference type="SAM" id="MobiDB-lite"/>
    </source>
</evidence>
<feature type="compositionally biased region" description="Basic and acidic residues" evidence="1">
    <location>
        <begin position="231"/>
        <end position="246"/>
    </location>
</feature>
<keyword evidence="3" id="KW-1185">Reference proteome</keyword>
<name>A0AAE0EVY8_9CHLO</name>
<sequence>MMWTSQAAKRQRGGLAGFHNGVAPSVGFDRNAMKALPLCNRCSVGGKKLYHIYKDCVLGRGRRHTHGTAVAYCQPASEVTKEDSEHAALAFRFQQAADQGAEAFAAAVEAYGAPEVLSGEQAGGLDLSAYGFAVEGQAEPCGQDLRDPELVRLSREVDEAAARCGVSFTQVSVPPHEQVVPGLGGAHAVGVQQPGSMLSFTCDESDGEDAAQPEPQAAEDAIVRQGQQARADARERAVQESLEAREQSVTAALVA</sequence>
<proteinExistence type="predicted"/>
<organism evidence="2 3">
    <name type="scientific">Cymbomonas tetramitiformis</name>
    <dbReference type="NCBI Taxonomy" id="36881"/>
    <lineage>
        <taxon>Eukaryota</taxon>
        <taxon>Viridiplantae</taxon>
        <taxon>Chlorophyta</taxon>
        <taxon>Pyramimonadophyceae</taxon>
        <taxon>Pyramimonadales</taxon>
        <taxon>Pyramimonadaceae</taxon>
        <taxon>Cymbomonas</taxon>
    </lineage>
</organism>
<feature type="region of interest" description="Disordered" evidence="1">
    <location>
        <begin position="202"/>
        <end position="255"/>
    </location>
</feature>
<dbReference type="AlphaFoldDB" id="A0AAE0EVY8"/>
<protein>
    <submittedName>
        <fullName evidence="2">Uncharacterized protein</fullName>
    </submittedName>
</protein>
<gene>
    <name evidence="2" type="ORF">CYMTET_48212</name>
</gene>